<keyword evidence="1" id="KW-0732">Signal</keyword>
<feature type="chain" id="PRO_5013336986" description="Entericidin EcnA/B family protein" evidence="1">
    <location>
        <begin position="18"/>
        <end position="37"/>
    </location>
</feature>
<protein>
    <recommendedName>
        <fullName evidence="4">Entericidin EcnA/B family protein</fullName>
    </recommendedName>
</protein>
<evidence type="ECO:0008006" key="4">
    <source>
        <dbReference type="Google" id="ProtNLM"/>
    </source>
</evidence>
<evidence type="ECO:0000313" key="2">
    <source>
        <dbReference type="EMBL" id="SHK94049.1"/>
    </source>
</evidence>
<dbReference type="Proteomes" id="UP000183974">
    <property type="component" value="Unassembled WGS sequence"/>
</dbReference>
<accession>A0A1M6WKD7</accession>
<keyword evidence="3" id="KW-1185">Reference proteome</keyword>
<feature type="signal peptide" evidence="1">
    <location>
        <begin position="1"/>
        <end position="17"/>
    </location>
</feature>
<name>A0A1M6WKD7_9RHOB</name>
<dbReference type="AlphaFoldDB" id="A0A1M6WKD7"/>
<dbReference type="PROSITE" id="PS51257">
    <property type="entry name" value="PROKAR_LIPOPROTEIN"/>
    <property type="match status" value="1"/>
</dbReference>
<sequence>MRNLIALALIAALSACATVDGVGRDISGAARGVQSWF</sequence>
<gene>
    <name evidence="2" type="ORF">SAMN05444398_10146</name>
</gene>
<reference evidence="2 3" key="1">
    <citation type="submission" date="2016-11" db="EMBL/GenBank/DDBJ databases">
        <authorList>
            <person name="Jaros S."/>
            <person name="Januszkiewicz K."/>
            <person name="Wedrychowicz H."/>
        </authorList>
    </citation>
    <scope>NUCLEOTIDE SEQUENCE [LARGE SCALE GENOMIC DNA]</scope>
    <source>
        <strain evidence="2 3">DSM 29589</strain>
    </source>
</reference>
<dbReference type="RefSeq" id="WP_159437749.1">
    <property type="nucleotide sequence ID" value="NZ_BMLR01000001.1"/>
</dbReference>
<evidence type="ECO:0000256" key="1">
    <source>
        <dbReference type="SAM" id="SignalP"/>
    </source>
</evidence>
<proteinExistence type="predicted"/>
<organism evidence="2 3">
    <name type="scientific">Roseovarius pacificus</name>
    <dbReference type="NCBI Taxonomy" id="337701"/>
    <lineage>
        <taxon>Bacteria</taxon>
        <taxon>Pseudomonadati</taxon>
        <taxon>Pseudomonadota</taxon>
        <taxon>Alphaproteobacteria</taxon>
        <taxon>Rhodobacterales</taxon>
        <taxon>Roseobacteraceae</taxon>
        <taxon>Roseovarius</taxon>
    </lineage>
</organism>
<dbReference type="EMBL" id="FRBR01000001">
    <property type="protein sequence ID" value="SHK94049.1"/>
    <property type="molecule type" value="Genomic_DNA"/>
</dbReference>
<evidence type="ECO:0000313" key="3">
    <source>
        <dbReference type="Proteomes" id="UP000183974"/>
    </source>
</evidence>